<name>A0ABX8BZ86_9ACTN</name>
<evidence type="ECO:0000313" key="2">
    <source>
        <dbReference type="EMBL" id="QUX27470.1"/>
    </source>
</evidence>
<sequence>MAEATGEDARARRRGPRSNWVPLGVAAAAIALLVVAWPLANALLPGSESVPSGEPVPVGSAGGYRASLTFPQEGWHLNTGSSQAGQIYRFTRGPVELTLSSVTPVTSPPPSLEELWAGLRRIVRAGEATARLGDPEAISTRGGVEGLAGALESREGPGSVVVYPSPDGQLAVEMTLAGREATPADLSAVADVVRSVSFTREGS</sequence>
<dbReference type="Proteomes" id="UP000678016">
    <property type="component" value="Chromosome"/>
</dbReference>
<keyword evidence="1" id="KW-0812">Transmembrane</keyword>
<reference evidence="3" key="1">
    <citation type="submission" date="2021-05" db="EMBL/GenBank/DDBJ databases">
        <title>Direct Submission.</title>
        <authorList>
            <person name="Li K."/>
            <person name="Gao J."/>
        </authorList>
    </citation>
    <scope>NUCLEOTIDE SEQUENCE [LARGE SCALE GENOMIC DNA]</scope>
    <source>
        <strain evidence="3">HDS12</strain>
    </source>
</reference>
<dbReference type="EMBL" id="CP074132">
    <property type="protein sequence ID" value="QUX27470.1"/>
    <property type="molecule type" value="Genomic_DNA"/>
</dbReference>
<organism evidence="2 3">
    <name type="scientific">Nocardiopsis akebiae</name>
    <dbReference type="NCBI Taxonomy" id="2831968"/>
    <lineage>
        <taxon>Bacteria</taxon>
        <taxon>Bacillati</taxon>
        <taxon>Actinomycetota</taxon>
        <taxon>Actinomycetes</taxon>
        <taxon>Streptosporangiales</taxon>
        <taxon>Nocardiopsidaceae</taxon>
        <taxon>Nocardiopsis</taxon>
    </lineage>
</organism>
<evidence type="ECO:0000313" key="3">
    <source>
        <dbReference type="Proteomes" id="UP000678016"/>
    </source>
</evidence>
<keyword evidence="1" id="KW-0472">Membrane</keyword>
<gene>
    <name evidence="2" type="ORF">KGD83_19395</name>
</gene>
<keyword evidence="3" id="KW-1185">Reference proteome</keyword>
<keyword evidence="1" id="KW-1133">Transmembrane helix</keyword>
<feature type="transmembrane region" description="Helical" evidence="1">
    <location>
        <begin position="20"/>
        <end position="40"/>
    </location>
</feature>
<dbReference type="RefSeq" id="WP_212640533.1">
    <property type="nucleotide sequence ID" value="NZ_CP074132.1"/>
</dbReference>
<proteinExistence type="predicted"/>
<evidence type="ECO:0000256" key="1">
    <source>
        <dbReference type="SAM" id="Phobius"/>
    </source>
</evidence>
<accession>A0ABX8BZ86</accession>
<protein>
    <submittedName>
        <fullName evidence="2">Uncharacterized protein</fullName>
    </submittedName>
</protein>